<keyword evidence="4" id="KW-1185">Reference proteome</keyword>
<protein>
    <submittedName>
        <fullName evidence="3">Cbb3-type cytochrome oxidase assembly protein CcoS</fullName>
    </submittedName>
</protein>
<evidence type="ECO:0000313" key="4">
    <source>
        <dbReference type="Proteomes" id="UP000029714"/>
    </source>
</evidence>
<reference evidence="2 5" key="4">
    <citation type="submission" date="2019-12" db="EMBL/GenBank/DDBJ databases">
        <title>Multi-Generational Helicobacter saguini Isolates.</title>
        <authorList>
            <person name="Mannion A."/>
            <person name="Shen Z."/>
            <person name="Fox J.G."/>
        </authorList>
    </citation>
    <scope>NUCLEOTIDE SEQUENCE [LARGE SCALE GENOMIC DNA]</scope>
    <source>
        <strain evidence="2">16-048</strain>
        <strain evidence="5">16-048 (F4)</strain>
    </source>
</reference>
<evidence type="ECO:0000313" key="2">
    <source>
        <dbReference type="EMBL" id="MWV69782.1"/>
    </source>
</evidence>
<feature type="transmembrane region" description="Helical" evidence="1">
    <location>
        <begin position="6"/>
        <end position="28"/>
    </location>
</feature>
<evidence type="ECO:0000313" key="5">
    <source>
        <dbReference type="Proteomes" id="UP000477070"/>
    </source>
</evidence>
<reference evidence="3 4" key="1">
    <citation type="journal article" date="2014" name="Genome Announc.">
        <title>Draft genome sequences of eight enterohepatic helicobacter species isolated from both laboratory and wild rodents.</title>
        <authorList>
            <person name="Sheh A."/>
            <person name="Shen Z."/>
            <person name="Fox J.G."/>
        </authorList>
    </citation>
    <scope>NUCLEOTIDE SEQUENCE [LARGE SCALE GENOMIC DNA]</scope>
    <source>
        <strain evidence="3 4">MIT 97-6194</strain>
    </source>
</reference>
<organism evidence="3 4">
    <name type="scientific">Helicobacter saguini</name>
    <dbReference type="NCBI Taxonomy" id="1548018"/>
    <lineage>
        <taxon>Bacteria</taxon>
        <taxon>Pseudomonadati</taxon>
        <taxon>Campylobacterota</taxon>
        <taxon>Epsilonproteobacteria</taxon>
        <taxon>Campylobacterales</taxon>
        <taxon>Helicobacteraceae</taxon>
        <taxon>Helicobacter</taxon>
    </lineage>
</organism>
<dbReference type="RefSeq" id="WP_034573732.1">
    <property type="nucleotide sequence ID" value="NZ_JRMP02000002.1"/>
</dbReference>
<dbReference type="OrthoDB" id="5356320at2"/>
<dbReference type="InterPro" id="IPR004714">
    <property type="entry name" value="Cyt_oxidase_maturation_cbb3"/>
</dbReference>
<keyword evidence="1" id="KW-1133">Transmembrane helix</keyword>
<dbReference type="STRING" id="1548018.LS64_13640"/>
<name>A0A347VN54_9HELI</name>
<dbReference type="EMBL" id="JRMP02000002">
    <property type="protein sequence ID" value="TLD95619.1"/>
    <property type="molecule type" value="Genomic_DNA"/>
</dbReference>
<dbReference type="EMBL" id="QBIU01000001">
    <property type="protein sequence ID" value="MWV69782.1"/>
    <property type="molecule type" value="Genomic_DNA"/>
</dbReference>
<dbReference type="Pfam" id="PF03597">
    <property type="entry name" value="FixS"/>
    <property type="match status" value="1"/>
</dbReference>
<reference evidence="3 4" key="2">
    <citation type="journal article" date="2016" name="Infect. Immun.">
        <title>Helicobacter saguini, a Novel Helicobacter Isolated from Cotton-Top Tamarins with Ulcerative Colitis, Has Proinflammatory Properties and Induces Typhlocolitis and Dysplasia in Gnotobiotic IL-10-/- Mice.</title>
        <authorList>
            <person name="Shen Z."/>
            <person name="Mannion A."/>
            <person name="Whary M.T."/>
            <person name="Muthupalani S."/>
            <person name="Sheh A."/>
            <person name="Feng Y."/>
            <person name="Gong G."/>
            <person name="Vandamme P."/>
            <person name="Holcombe H.R."/>
            <person name="Paster B.J."/>
            <person name="Fox J.G."/>
        </authorList>
    </citation>
    <scope>NUCLEOTIDE SEQUENCE [LARGE SCALE GENOMIC DNA]</scope>
    <source>
        <strain evidence="3 4">MIT 97-6194</strain>
    </source>
</reference>
<dbReference type="NCBIfam" id="TIGR00847">
    <property type="entry name" value="ccoS"/>
    <property type="match status" value="1"/>
</dbReference>
<accession>A0A347VN54</accession>
<keyword evidence="1" id="KW-0472">Membrane</keyword>
<dbReference type="Proteomes" id="UP000477070">
    <property type="component" value="Unassembled WGS sequence"/>
</dbReference>
<proteinExistence type="predicted"/>
<reference evidence="3" key="3">
    <citation type="submission" date="2018-04" db="EMBL/GenBank/DDBJ databases">
        <authorList>
            <person name="Sheh A."/>
            <person name="Shen Z."/>
            <person name="Mannion A.J."/>
            <person name="Fox J.G."/>
        </authorList>
    </citation>
    <scope>NUCLEOTIDE SEQUENCE</scope>
    <source>
        <strain evidence="3">MIT 97-6194</strain>
    </source>
</reference>
<dbReference type="AlphaFoldDB" id="A0A347VN54"/>
<evidence type="ECO:0000256" key="1">
    <source>
        <dbReference type="SAM" id="Phobius"/>
    </source>
</evidence>
<keyword evidence="1" id="KW-0812">Transmembrane</keyword>
<gene>
    <name evidence="3" type="primary">ccoS</name>
    <name evidence="2" type="ORF">DCO61_07165</name>
    <name evidence="3" type="ORF">LS64_001840</name>
</gene>
<evidence type="ECO:0000313" key="3">
    <source>
        <dbReference type="EMBL" id="TLD95619.1"/>
    </source>
</evidence>
<sequence length="70" mass="7731">MSSWVMFLMLGTSLSIGALGLVAFLWGLKNGQFDDKEKFMRGVLFDSVDDLNAMAKNDAKKDSIKGEKNV</sequence>
<dbReference type="Proteomes" id="UP000029714">
    <property type="component" value="Unassembled WGS sequence"/>
</dbReference>
<comment type="caution">
    <text evidence="3">The sequence shown here is derived from an EMBL/GenBank/DDBJ whole genome shotgun (WGS) entry which is preliminary data.</text>
</comment>